<dbReference type="Proteomes" id="UP001195483">
    <property type="component" value="Unassembled WGS sequence"/>
</dbReference>
<dbReference type="EMBL" id="JAEAOA010001196">
    <property type="protein sequence ID" value="KAK3591741.1"/>
    <property type="molecule type" value="Genomic_DNA"/>
</dbReference>
<gene>
    <name evidence="2" type="ORF">CHS0354_019510</name>
</gene>
<name>A0AAE0SGT2_9BIVA</name>
<organism evidence="2 3">
    <name type="scientific">Potamilus streckersoni</name>
    <dbReference type="NCBI Taxonomy" id="2493646"/>
    <lineage>
        <taxon>Eukaryota</taxon>
        <taxon>Metazoa</taxon>
        <taxon>Spiralia</taxon>
        <taxon>Lophotrochozoa</taxon>
        <taxon>Mollusca</taxon>
        <taxon>Bivalvia</taxon>
        <taxon>Autobranchia</taxon>
        <taxon>Heteroconchia</taxon>
        <taxon>Palaeoheterodonta</taxon>
        <taxon>Unionida</taxon>
        <taxon>Unionoidea</taxon>
        <taxon>Unionidae</taxon>
        <taxon>Ambleminae</taxon>
        <taxon>Lampsilini</taxon>
        <taxon>Potamilus</taxon>
    </lineage>
</organism>
<evidence type="ECO:0000313" key="3">
    <source>
        <dbReference type="Proteomes" id="UP001195483"/>
    </source>
</evidence>
<reference evidence="2" key="3">
    <citation type="submission" date="2023-05" db="EMBL/GenBank/DDBJ databases">
        <authorList>
            <person name="Smith C.H."/>
        </authorList>
    </citation>
    <scope>NUCLEOTIDE SEQUENCE</scope>
    <source>
        <strain evidence="2">CHS0354</strain>
        <tissue evidence="2">Mantle</tissue>
    </source>
</reference>
<keyword evidence="3" id="KW-1185">Reference proteome</keyword>
<accession>A0AAE0SGT2</accession>
<proteinExistence type="predicted"/>
<sequence length="129" mass="14798">MPNRHTPDVDQPDAIHINRKHVYVVFSTSRHYVLSVGVVEDIYYPQGLADPRTSEGSPSLEISGTRENKGQALSQYKTPKTAEKKRDEKTLKESKIKREGNKILTKMDKTIKFIQIKTTWKRETKTAVN</sequence>
<evidence type="ECO:0000256" key="1">
    <source>
        <dbReference type="SAM" id="MobiDB-lite"/>
    </source>
</evidence>
<protein>
    <submittedName>
        <fullName evidence="2">Uncharacterized protein</fullName>
    </submittedName>
</protein>
<dbReference type="AlphaFoldDB" id="A0AAE0SGT2"/>
<reference evidence="2" key="1">
    <citation type="journal article" date="2021" name="Genome Biol. Evol.">
        <title>A High-Quality Reference Genome for a Parasitic Bivalve with Doubly Uniparental Inheritance (Bivalvia: Unionida).</title>
        <authorList>
            <person name="Smith C.H."/>
        </authorList>
    </citation>
    <scope>NUCLEOTIDE SEQUENCE</scope>
    <source>
        <strain evidence="2">CHS0354</strain>
    </source>
</reference>
<feature type="compositionally biased region" description="Basic and acidic residues" evidence="1">
    <location>
        <begin position="80"/>
        <end position="94"/>
    </location>
</feature>
<comment type="caution">
    <text evidence="2">The sequence shown here is derived from an EMBL/GenBank/DDBJ whole genome shotgun (WGS) entry which is preliminary data.</text>
</comment>
<evidence type="ECO:0000313" key="2">
    <source>
        <dbReference type="EMBL" id="KAK3591741.1"/>
    </source>
</evidence>
<feature type="region of interest" description="Disordered" evidence="1">
    <location>
        <begin position="47"/>
        <end position="94"/>
    </location>
</feature>
<reference evidence="2" key="2">
    <citation type="journal article" date="2021" name="Genome Biol. Evol.">
        <title>Developing a high-quality reference genome for a parasitic bivalve with doubly uniparental inheritance (Bivalvia: Unionida).</title>
        <authorList>
            <person name="Smith C.H."/>
        </authorList>
    </citation>
    <scope>NUCLEOTIDE SEQUENCE</scope>
    <source>
        <strain evidence="2">CHS0354</strain>
        <tissue evidence="2">Mantle</tissue>
    </source>
</reference>